<sequence>MYLKNRGRSRGKLFARRRGVYHVAREEARHREDPGRYIPGDFADAEEPVTEPADSDPCCLCKCFMKTRGAYDLAEAECTAIRGVREINPGWSPEEPRPHVVLGEWRLPNDIYSYSHEYYYRFRFPMTTRDDLILDAVPMVWGTESGIVHKERVESPCCGCVDPRPPPLVNVRHIFILNPILRDRQKDRPWHVRAEESNDSRFRLFGLSRIQQVNKVREDSPRGTTVAHLHVVFPGQRCPLL</sequence>
<protein>
    <submittedName>
        <fullName evidence="1">Uncharacterized protein</fullName>
    </submittedName>
</protein>
<keyword evidence="2" id="KW-1185">Reference proteome</keyword>
<accession>A0A8X6GYK2</accession>
<dbReference type="EMBL" id="BMAO01007108">
    <property type="protein sequence ID" value="GFR13697.1"/>
    <property type="molecule type" value="Genomic_DNA"/>
</dbReference>
<reference evidence="1" key="1">
    <citation type="submission" date="2020-07" db="EMBL/GenBank/DDBJ databases">
        <title>Multicomponent nature underlies the extraordinary mechanical properties of spider dragline silk.</title>
        <authorList>
            <person name="Kono N."/>
            <person name="Nakamura H."/>
            <person name="Mori M."/>
            <person name="Yoshida Y."/>
            <person name="Ohtoshi R."/>
            <person name="Malay A.D."/>
            <person name="Moran D.A.P."/>
            <person name="Tomita M."/>
            <person name="Numata K."/>
            <person name="Arakawa K."/>
        </authorList>
    </citation>
    <scope>NUCLEOTIDE SEQUENCE</scope>
</reference>
<name>A0A8X6GYK2_TRICU</name>
<evidence type="ECO:0000313" key="2">
    <source>
        <dbReference type="Proteomes" id="UP000887116"/>
    </source>
</evidence>
<dbReference type="AlphaFoldDB" id="A0A8X6GYK2"/>
<comment type="caution">
    <text evidence="1">The sequence shown here is derived from an EMBL/GenBank/DDBJ whole genome shotgun (WGS) entry which is preliminary data.</text>
</comment>
<gene>
    <name evidence="1" type="ORF">TNCT_716471</name>
</gene>
<proteinExistence type="predicted"/>
<organism evidence="1 2">
    <name type="scientific">Trichonephila clavata</name>
    <name type="common">Joro spider</name>
    <name type="synonym">Nephila clavata</name>
    <dbReference type="NCBI Taxonomy" id="2740835"/>
    <lineage>
        <taxon>Eukaryota</taxon>
        <taxon>Metazoa</taxon>
        <taxon>Ecdysozoa</taxon>
        <taxon>Arthropoda</taxon>
        <taxon>Chelicerata</taxon>
        <taxon>Arachnida</taxon>
        <taxon>Araneae</taxon>
        <taxon>Araneomorphae</taxon>
        <taxon>Entelegynae</taxon>
        <taxon>Araneoidea</taxon>
        <taxon>Nephilidae</taxon>
        <taxon>Trichonephila</taxon>
    </lineage>
</organism>
<dbReference type="Proteomes" id="UP000887116">
    <property type="component" value="Unassembled WGS sequence"/>
</dbReference>
<dbReference type="OrthoDB" id="6455330at2759"/>
<evidence type="ECO:0000313" key="1">
    <source>
        <dbReference type="EMBL" id="GFR13697.1"/>
    </source>
</evidence>